<feature type="compositionally biased region" description="Basic and acidic residues" evidence="3">
    <location>
        <begin position="315"/>
        <end position="324"/>
    </location>
</feature>
<dbReference type="PROSITE" id="PS50013">
    <property type="entry name" value="CHROMO_2"/>
    <property type="match status" value="1"/>
</dbReference>
<feature type="compositionally biased region" description="Polar residues" evidence="3">
    <location>
        <begin position="1"/>
        <end position="13"/>
    </location>
</feature>
<dbReference type="InterPro" id="IPR023780">
    <property type="entry name" value="Chromo_domain"/>
</dbReference>
<dbReference type="GO" id="GO:0000792">
    <property type="term" value="C:heterochromatin"/>
    <property type="evidence" value="ECO:0007669"/>
    <property type="project" value="UniProtKB-ARBA"/>
</dbReference>
<feature type="compositionally biased region" description="Acidic residues" evidence="3">
    <location>
        <begin position="337"/>
        <end position="348"/>
    </location>
</feature>
<dbReference type="InterPro" id="IPR051219">
    <property type="entry name" value="Heterochromatin_chromo-domain"/>
</dbReference>
<feature type="domain" description="Chromo" evidence="4">
    <location>
        <begin position="66"/>
        <end position="125"/>
    </location>
</feature>
<evidence type="ECO:0000313" key="5">
    <source>
        <dbReference type="EMBL" id="CAG7837745.1"/>
    </source>
</evidence>
<feature type="region of interest" description="Disordered" evidence="3">
    <location>
        <begin position="295"/>
        <end position="348"/>
    </location>
</feature>
<dbReference type="InterPro" id="IPR023779">
    <property type="entry name" value="Chromodomain_CS"/>
</dbReference>
<feature type="region of interest" description="Disordered" evidence="3">
    <location>
        <begin position="117"/>
        <end position="179"/>
    </location>
</feature>
<keyword evidence="6" id="KW-1185">Reference proteome</keyword>
<comment type="subcellular location">
    <subcellularLocation>
        <location evidence="1">Nucleus</location>
    </subcellularLocation>
</comment>
<evidence type="ECO:0000259" key="4">
    <source>
        <dbReference type="PROSITE" id="PS50013"/>
    </source>
</evidence>
<dbReference type="AlphaFoldDB" id="A0A8J2LT20"/>
<name>A0A8J2LT20_9HEXA</name>
<dbReference type="PANTHER" id="PTHR22812">
    <property type="entry name" value="CHROMOBOX PROTEIN"/>
    <property type="match status" value="1"/>
</dbReference>
<feature type="compositionally biased region" description="Basic residues" evidence="3">
    <location>
        <begin position="36"/>
        <end position="52"/>
    </location>
</feature>
<proteinExistence type="predicted"/>
<evidence type="ECO:0000256" key="1">
    <source>
        <dbReference type="ARBA" id="ARBA00004123"/>
    </source>
</evidence>
<dbReference type="PROSITE" id="PS00598">
    <property type="entry name" value="CHROMO_1"/>
    <property type="match status" value="1"/>
</dbReference>
<dbReference type="GO" id="GO:0005634">
    <property type="term" value="C:nucleus"/>
    <property type="evidence" value="ECO:0007669"/>
    <property type="project" value="UniProtKB-SubCell"/>
</dbReference>
<reference evidence="5" key="1">
    <citation type="submission" date="2021-06" db="EMBL/GenBank/DDBJ databases">
        <authorList>
            <person name="Hodson N. C."/>
            <person name="Mongue J. A."/>
            <person name="Jaron S. K."/>
        </authorList>
    </citation>
    <scope>NUCLEOTIDE SEQUENCE</scope>
</reference>
<feature type="compositionally biased region" description="Low complexity" evidence="3">
    <location>
        <begin position="132"/>
        <end position="149"/>
    </location>
</feature>
<organism evidence="5 6">
    <name type="scientific">Allacma fusca</name>
    <dbReference type="NCBI Taxonomy" id="39272"/>
    <lineage>
        <taxon>Eukaryota</taxon>
        <taxon>Metazoa</taxon>
        <taxon>Ecdysozoa</taxon>
        <taxon>Arthropoda</taxon>
        <taxon>Hexapoda</taxon>
        <taxon>Collembola</taxon>
        <taxon>Symphypleona</taxon>
        <taxon>Sminthuridae</taxon>
        <taxon>Allacma</taxon>
    </lineage>
</organism>
<evidence type="ECO:0000313" key="6">
    <source>
        <dbReference type="Proteomes" id="UP000708208"/>
    </source>
</evidence>
<feature type="region of interest" description="Disordered" evidence="3">
    <location>
        <begin position="1"/>
        <end position="63"/>
    </location>
</feature>
<feature type="compositionally biased region" description="Polar residues" evidence="3">
    <location>
        <begin position="150"/>
        <end position="159"/>
    </location>
</feature>
<accession>A0A8J2LT20</accession>
<sequence length="348" mass="38902">MGSSRNLKNSQDGGTEPMEVDRSLKTPQVPKSAAKSGKKGSSSKRKKSVKRKKVEDNDSVQEADEYAVERIVDKKVVDGEVQYFIKWQGWPEDSNTWEPIEHLGNCHMMIQSYENKLASGAKKKQPAKRGRSVSAASSSVTSHSVGRPSNASRGKSTVQRNKRDDTITPYLSGSEDEDCSGVEDFDQDLTFGILYECPPGKELEKIHAVAVVDGYLTFLVQWKTAEAGDIRPPITNENANMVRAISMNKMFPQEVIAFYQSRVRFNLSLEPYEKEAVKAAQALVEARERRFALSIKRNGDLEQDDDAELDPATKAIEKTKRQFDPYDPNESDLSSSESDDDPPLEEDQ</sequence>
<dbReference type="CDD" id="cd00034">
    <property type="entry name" value="CSD"/>
    <property type="match status" value="1"/>
</dbReference>
<dbReference type="EMBL" id="CAJVCH010571523">
    <property type="protein sequence ID" value="CAG7837745.1"/>
    <property type="molecule type" value="Genomic_DNA"/>
</dbReference>
<dbReference type="Pfam" id="PF00385">
    <property type="entry name" value="Chromo"/>
    <property type="match status" value="1"/>
</dbReference>
<dbReference type="OrthoDB" id="1918685at2759"/>
<keyword evidence="2" id="KW-0539">Nucleus</keyword>
<evidence type="ECO:0000256" key="2">
    <source>
        <dbReference type="ARBA" id="ARBA00023242"/>
    </source>
</evidence>
<dbReference type="Pfam" id="PF01393">
    <property type="entry name" value="Chromo_shadow"/>
    <property type="match status" value="1"/>
</dbReference>
<comment type="caution">
    <text evidence="5">The sequence shown here is derived from an EMBL/GenBank/DDBJ whole genome shotgun (WGS) entry which is preliminary data.</text>
</comment>
<dbReference type="SMART" id="SM00298">
    <property type="entry name" value="CHROMO"/>
    <property type="match status" value="1"/>
</dbReference>
<evidence type="ECO:0000256" key="3">
    <source>
        <dbReference type="SAM" id="MobiDB-lite"/>
    </source>
</evidence>
<dbReference type="CDD" id="cd00024">
    <property type="entry name" value="CD_CSD"/>
    <property type="match status" value="1"/>
</dbReference>
<feature type="compositionally biased region" description="Basic residues" evidence="3">
    <location>
        <begin position="121"/>
        <end position="131"/>
    </location>
</feature>
<dbReference type="InterPro" id="IPR000953">
    <property type="entry name" value="Chromo/chromo_shadow_dom"/>
</dbReference>
<dbReference type="Proteomes" id="UP000708208">
    <property type="component" value="Unassembled WGS sequence"/>
</dbReference>
<dbReference type="InterPro" id="IPR008251">
    <property type="entry name" value="Chromo_shadow_dom"/>
</dbReference>
<protein>
    <recommendedName>
        <fullName evidence="4">Chromo domain-containing protein</fullName>
    </recommendedName>
</protein>
<gene>
    <name evidence="5" type="ORF">AFUS01_LOCUS46810</name>
</gene>